<evidence type="ECO:0000313" key="17">
    <source>
        <dbReference type="RefSeq" id="XP_039124335.1"/>
    </source>
</evidence>
<dbReference type="RefSeq" id="XP_039124335.1">
    <property type="nucleotide sequence ID" value="XM_039268401.1"/>
</dbReference>
<feature type="transmembrane region" description="Helical" evidence="12">
    <location>
        <begin position="12"/>
        <end position="30"/>
    </location>
</feature>
<evidence type="ECO:0000256" key="6">
    <source>
        <dbReference type="ARBA" id="ARBA00022771"/>
    </source>
</evidence>
<dbReference type="Pfam" id="PF00443">
    <property type="entry name" value="UCH"/>
    <property type="match status" value="1"/>
</dbReference>
<dbReference type="PANTHER" id="PTHR24006:SF685">
    <property type="entry name" value="UBIQUITIN CARBOXYL-TERMINAL HYDROLASE 15"/>
    <property type="match status" value="1"/>
</dbReference>
<dbReference type="SUPFAM" id="SSF54001">
    <property type="entry name" value="Cysteine proteinases"/>
    <property type="match status" value="1"/>
</dbReference>
<dbReference type="RefSeq" id="XP_039124340.1">
    <property type="nucleotide sequence ID" value="XM_039268406.1"/>
</dbReference>
<evidence type="ECO:0000259" key="14">
    <source>
        <dbReference type="PROSITE" id="PS50865"/>
    </source>
</evidence>
<comment type="catalytic activity">
    <reaction evidence="1">
        <text>Thiol-dependent hydrolysis of ester, thioester, amide, peptide and isopeptide bonds formed by the C-terminal Gly of ubiquitin (a 76-residue protein attached to proteins as an intracellular targeting signal).</text>
        <dbReference type="EC" id="3.4.19.12"/>
    </reaction>
</comment>
<keyword evidence="12" id="KW-0472">Membrane</keyword>
<evidence type="ECO:0000313" key="18">
    <source>
        <dbReference type="RefSeq" id="XP_039124336.1"/>
    </source>
</evidence>
<evidence type="ECO:0000256" key="5">
    <source>
        <dbReference type="ARBA" id="ARBA00022723"/>
    </source>
</evidence>
<dbReference type="GO" id="GO:0005829">
    <property type="term" value="C:cytosol"/>
    <property type="evidence" value="ECO:0007669"/>
    <property type="project" value="TreeGrafter"/>
</dbReference>
<dbReference type="AlphaFoldDB" id="A0AB40BCI0"/>
<evidence type="ECO:0000256" key="3">
    <source>
        <dbReference type="ARBA" id="ARBA00012759"/>
    </source>
</evidence>
<keyword evidence="6 11" id="KW-0863">Zinc-finger</keyword>
<dbReference type="GO" id="GO:0006508">
    <property type="term" value="P:proteolysis"/>
    <property type="evidence" value="ECO:0007669"/>
    <property type="project" value="UniProtKB-KW"/>
</dbReference>
<accession>A0AB40BCI0</accession>
<dbReference type="EC" id="3.4.19.12" evidence="3"/>
<dbReference type="RefSeq" id="XP_039124337.1">
    <property type="nucleotide sequence ID" value="XM_039268403.1"/>
</dbReference>
<dbReference type="RefSeq" id="XP_039124336.1">
    <property type="nucleotide sequence ID" value="XM_039268402.1"/>
</dbReference>
<evidence type="ECO:0000256" key="9">
    <source>
        <dbReference type="ARBA" id="ARBA00022807"/>
    </source>
</evidence>
<dbReference type="InterPro" id="IPR038765">
    <property type="entry name" value="Papain-like_cys_pep_sf"/>
</dbReference>
<feature type="domain" description="MYND-type" evidence="14">
    <location>
        <begin position="76"/>
        <end position="113"/>
    </location>
</feature>
<keyword evidence="8" id="KW-0378">Hydrolase</keyword>
<dbReference type="GO" id="GO:0004843">
    <property type="term" value="F:cysteine-type deubiquitinase activity"/>
    <property type="evidence" value="ECO:0007669"/>
    <property type="project" value="UniProtKB-EC"/>
</dbReference>
<dbReference type="RefSeq" id="XP_039124339.1">
    <property type="nucleotide sequence ID" value="XM_039268405.1"/>
</dbReference>
<dbReference type="FunFam" id="6.10.140.2220:FF:000006">
    <property type="entry name" value="Ubiquitin carboxyl-terminal hydrolase 15"/>
    <property type="match status" value="1"/>
</dbReference>
<keyword evidence="12" id="KW-0812">Transmembrane</keyword>
<dbReference type="RefSeq" id="XP_039124338.1">
    <property type="nucleotide sequence ID" value="XM_039268404.1"/>
</dbReference>
<dbReference type="GO" id="GO:0008270">
    <property type="term" value="F:zinc ion binding"/>
    <property type="evidence" value="ECO:0007669"/>
    <property type="project" value="UniProtKB-KW"/>
</dbReference>
<dbReference type="PROSITE" id="PS50235">
    <property type="entry name" value="USP_3"/>
    <property type="match status" value="1"/>
</dbReference>
<reference evidence="16 17" key="1">
    <citation type="submission" date="2025-04" db="UniProtKB">
        <authorList>
            <consortium name="RefSeq"/>
        </authorList>
    </citation>
    <scope>IDENTIFICATION</scope>
</reference>
<proteinExistence type="inferred from homology"/>
<evidence type="ECO:0000313" key="19">
    <source>
        <dbReference type="RefSeq" id="XP_039124337.1"/>
    </source>
</evidence>
<evidence type="ECO:0000259" key="13">
    <source>
        <dbReference type="PROSITE" id="PS50235"/>
    </source>
</evidence>
<evidence type="ECO:0000256" key="11">
    <source>
        <dbReference type="PROSITE-ProRule" id="PRU00134"/>
    </source>
</evidence>
<dbReference type="Pfam" id="PF01753">
    <property type="entry name" value="zf-MYND"/>
    <property type="match status" value="1"/>
</dbReference>
<keyword evidence="12" id="KW-1133">Transmembrane helix</keyword>
<evidence type="ECO:0000256" key="4">
    <source>
        <dbReference type="ARBA" id="ARBA00022670"/>
    </source>
</evidence>
<sequence length="967" mass="107267">MLQPREADLPVLFLVLIVLPVATYILLGRWTEAAKKKNRISLLAQLASEEAFRVEAMTSADVIPPLVSSKTGFYVCARCFAPATTRCSKCKSIRYCSGKCQIIHWRQVHKQECQMLQDSRLNNLSGSLASVSESAMLEHSIFENSRPQFLDDDREELLHNDTSSNLSDDSCVTFATNLSDVALDSAQHSAVGKKLLEKSASKKLKREKFRNDGYVSCSKDETINCDLAPTTSSSTLSAEVSLEGVSVRHKLGTENHISASRNHRSQDTTSQIFSHAPNVLRNILHQSHKSTGKMMNVSKSKGSPILSTSVSMNRNAMSEHETDMEFSSEEVSIHNGKAYSASEELDLTSAGEKAKGSLKYKKPPYTVGTISSLSQKLADEVPKGQTFVGIARNTCVDDESRIQQSSISKSIPSDCSNRFSVVGSTKTDGSRKSSKIPKGKIAGLLNYCKKNKVLFPYEDLVKLFQCEVWDVSPRGLLNCGNSCYANAVLQCLTCTKPLMVYLLRRLHSRTCCVKDWCLMCELEQHVSMLRESGGPLSPNGILSNMRNIGWRMGGGNQEDAHEFLRLLLMSMQAICLEGLGGEKNVDCRLQETTLIQQIFGGRLRSKVKCMRCHLESERYENIMDLTLEIHGWVESLEDALTQFTAAEDLDGENMYRCGRCSTYVNARKQLSIHEVPNILTVVLKRFQTGQYGKINKCVTFPDMLDMIPFVTGTADIPPLYMLYAVVVHLDTLNASFSGHYVSYVKDLQGAWFRVDDAEVQAVPSSRVMSEGAYMLFYARSFPRPPRVYTEKPSLQAKAISRPTTAKAHKSSEFNDGQRETLSALGNRVAMANDFIAENRGSVGETFSDSFSMDFSDATSSDWSLFTSSDESSFTTESTRNSFSTVDYGDAAGLDPIVSLFSPYYGPEYPISSTISCTKFSPCKVETRFVSESKAFVVDSSKNFVHRGQNLEPVNLSSGGRYKSSRKD</sequence>
<dbReference type="InterPro" id="IPR002893">
    <property type="entry name" value="Znf_MYND"/>
</dbReference>
<dbReference type="Gene3D" id="3.90.70.10">
    <property type="entry name" value="Cysteine proteinases"/>
    <property type="match status" value="1"/>
</dbReference>
<evidence type="ECO:0000313" key="22">
    <source>
        <dbReference type="RefSeq" id="XP_039124340.1"/>
    </source>
</evidence>
<keyword evidence="5" id="KW-0479">Metal-binding</keyword>
<dbReference type="CDD" id="cd02661">
    <property type="entry name" value="Peptidase_C19E"/>
    <property type="match status" value="1"/>
</dbReference>
<dbReference type="InterPro" id="IPR001394">
    <property type="entry name" value="Peptidase_C19_UCH"/>
</dbReference>
<dbReference type="PROSITE" id="PS00972">
    <property type="entry name" value="USP_1"/>
    <property type="match status" value="1"/>
</dbReference>
<protein>
    <recommendedName>
        <fullName evidence="3">ubiquitinyl hydrolase 1</fullName>
        <ecNumber evidence="3">3.4.19.12</ecNumber>
    </recommendedName>
</protein>
<keyword evidence="10" id="KW-0862">Zinc</keyword>
<dbReference type="Proteomes" id="UP001515500">
    <property type="component" value="Chromosome 5"/>
</dbReference>
<dbReference type="PROSITE" id="PS01360">
    <property type="entry name" value="ZF_MYND_1"/>
    <property type="match status" value="1"/>
</dbReference>
<evidence type="ECO:0000256" key="1">
    <source>
        <dbReference type="ARBA" id="ARBA00000707"/>
    </source>
</evidence>
<dbReference type="InterPro" id="IPR018200">
    <property type="entry name" value="USP_CS"/>
</dbReference>
<dbReference type="SUPFAM" id="SSF144232">
    <property type="entry name" value="HIT/MYND zinc finger-like"/>
    <property type="match status" value="1"/>
</dbReference>
<dbReference type="PANTHER" id="PTHR24006">
    <property type="entry name" value="UBIQUITIN CARBOXYL-TERMINAL HYDROLASE"/>
    <property type="match status" value="1"/>
</dbReference>
<evidence type="ECO:0000313" key="15">
    <source>
        <dbReference type="Proteomes" id="UP001515500"/>
    </source>
</evidence>
<dbReference type="GO" id="GO:0005634">
    <property type="term" value="C:nucleus"/>
    <property type="evidence" value="ECO:0007669"/>
    <property type="project" value="TreeGrafter"/>
</dbReference>
<dbReference type="RefSeq" id="XP_039124334.1">
    <property type="nucleotide sequence ID" value="XM_039268400.1"/>
</dbReference>
<evidence type="ECO:0000256" key="8">
    <source>
        <dbReference type="ARBA" id="ARBA00022801"/>
    </source>
</evidence>
<dbReference type="PROSITE" id="PS50865">
    <property type="entry name" value="ZF_MYND_2"/>
    <property type="match status" value="1"/>
</dbReference>
<organism evidence="15 18">
    <name type="scientific">Dioscorea cayennensis subsp. rotundata</name>
    <name type="common">White Guinea yam</name>
    <name type="synonym">Dioscorea rotundata</name>
    <dbReference type="NCBI Taxonomy" id="55577"/>
    <lineage>
        <taxon>Eukaryota</taxon>
        <taxon>Viridiplantae</taxon>
        <taxon>Streptophyta</taxon>
        <taxon>Embryophyta</taxon>
        <taxon>Tracheophyta</taxon>
        <taxon>Spermatophyta</taxon>
        <taxon>Magnoliopsida</taxon>
        <taxon>Liliopsida</taxon>
        <taxon>Dioscoreales</taxon>
        <taxon>Dioscoreaceae</taxon>
        <taxon>Dioscorea</taxon>
    </lineage>
</organism>
<comment type="similarity">
    <text evidence="2">Belongs to the peptidase C19 family.</text>
</comment>
<dbReference type="GeneID" id="120260835"/>
<feature type="domain" description="USP" evidence="13">
    <location>
        <begin position="474"/>
        <end position="780"/>
    </location>
</feature>
<dbReference type="InterPro" id="IPR028889">
    <property type="entry name" value="USP"/>
</dbReference>
<dbReference type="Gene3D" id="6.10.140.2220">
    <property type="match status" value="1"/>
</dbReference>
<evidence type="ECO:0000313" key="16">
    <source>
        <dbReference type="RefSeq" id="XP_039124334.1"/>
    </source>
</evidence>
<keyword evidence="15" id="KW-1185">Reference proteome</keyword>
<keyword evidence="4" id="KW-0645">Protease</keyword>
<evidence type="ECO:0000313" key="21">
    <source>
        <dbReference type="RefSeq" id="XP_039124339.1"/>
    </source>
</evidence>
<evidence type="ECO:0000256" key="7">
    <source>
        <dbReference type="ARBA" id="ARBA00022786"/>
    </source>
</evidence>
<evidence type="ECO:0000256" key="10">
    <source>
        <dbReference type="ARBA" id="ARBA00022833"/>
    </source>
</evidence>
<evidence type="ECO:0000256" key="12">
    <source>
        <dbReference type="SAM" id="Phobius"/>
    </source>
</evidence>
<evidence type="ECO:0000256" key="2">
    <source>
        <dbReference type="ARBA" id="ARBA00009085"/>
    </source>
</evidence>
<dbReference type="GO" id="GO:0016579">
    <property type="term" value="P:protein deubiquitination"/>
    <property type="evidence" value="ECO:0007669"/>
    <property type="project" value="InterPro"/>
</dbReference>
<dbReference type="InterPro" id="IPR050164">
    <property type="entry name" value="Peptidase_C19"/>
</dbReference>
<dbReference type="FunFam" id="3.90.70.10:FF:000026">
    <property type="entry name" value="Ubiquitin carboxyl-terminal hydrolase 15"/>
    <property type="match status" value="1"/>
</dbReference>
<evidence type="ECO:0000313" key="20">
    <source>
        <dbReference type="RefSeq" id="XP_039124338.1"/>
    </source>
</evidence>
<keyword evidence="7" id="KW-0833">Ubl conjugation pathway</keyword>
<keyword evidence="9" id="KW-0788">Thiol protease</keyword>
<name>A0AB40BCI0_DIOCR</name>
<gene>
    <name evidence="16 17 18 19 20 21 22" type="primary">LOC120260835</name>
</gene>